<keyword evidence="1" id="KW-0472">Membrane</keyword>
<gene>
    <name evidence="2" type="ORF">JK635_05150</name>
</gene>
<keyword evidence="3" id="KW-1185">Reference proteome</keyword>
<reference evidence="2 3" key="1">
    <citation type="submission" date="2021-01" db="EMBL/GenBank/DDBJ databases">
        <title>Genome public.</title>
        <authorList>
            <person name="Liu C."/>
            <person name="Sun Q."/>
        </authorList>
    </citation>
    <scope>NUCLEOTIDE SEQUENCE [LARGE SCALE GENOMIC DNA]</scope>
    <source>
        <strain evidence="2 3">YIM B02564</strain>
    </source>
</reference>
<protein>
    <submittedName>
        <fullName evidence="2">Uncharacterized protein</fullName>
    </submittedName>
</protein>
<keyword evidence="1" id="KW-0812">Transmembrane</keyword>
<organism evidence="2 3">
    <name type="scientific">Neobacillus paridis</name>
    <dbReference type="NCBI Taxonomy" id="2803862"/>
    <lineage>
        <taxon>Bacteria</taxon>
        <taxon>Bacillati</taxon>
        <taxon>Bacillota</taxon>
        <taxon>Bacilli</taxon>
        <taxon>Bacillales</taxon>
        <taxon>Bacillaceae</taxon>
        <taxon>Neobacillus</taxon>
    </lineage>
</organism>
<sequence length="237" mass="26776">MVAIIPIFIMLIVIGCVVGLAFKLAKTVNRSGWLPYSMRVRWAIGAYLAILIISMVISNVLPVKGLTELKKANSNVLDQESTSLYDAAIAGNINQYDQKFLLKSWDFKFKQQQLEITTNNDTSYNITFIVERKGQNDGHIEIGFYMTRSEVNGMDISKLVHPPGLEITGNRLRLANSSKNQLRLSQFSNVFTVKQFNGENFFGHESYSSEGQAILYLKVPQNLKIIKNSDLNLEYVK</sequence>
<evidence type="ECO:0000313" key="2">
    <source>
        <dbReference type="EMBL" id="MBL4951629.1"/>
    </source>
</evidence>
<feature type="transmembrane region" description="Helical" evidence="1">
    <location>
        <begin position="7"/>
        <end position="25"/>
    </location>
</feature>
<accession>A0ABS1TLI4</accession>
<evidence type="ECO:0000313" key="3">
    <source>
        <dbReference type="Proteomes" id="UP000623967"/>
    </source>
</evidence>
<proteinExistence type="predicted"/>
<feature type="transmembrane region" description="Helical" evidence="1">
    <location>
        <begin position="40"/>
        <end position="61"/>
    </location>
</feature>
<keyword evidence="1" id="KW-1133">Transmembrane helix</keyword>
<evidence type="ECO:0000256" key="1">
    <source>
        <dbReference type="SAM" id="Phobius"/>
    </source>
</evidence>
<dbReference type="RefSeq" id="WP_202652912.1">
    <property type="nucleotide sequence ID" value="NZ_JAESWB010000045.1"/>
</dbReference>
<comment type="caution">
    <text evidence="2">The sequence shown here is derived from an EMBL/GenBank/DDBJ whole genome shotgun (WGS) entry which is preliminary data.</text>
</comment>
<name>A0ABS1TLI4_9BACI</name>
<dbReference type="EMBL" id="JAESWB010000045">
    <property type="protein sequence ID" value="MBL4951629.1"/>
    <property type="molecule type" value="Genomic_DNA"/>
</dbReference>
<dbReference type="Proteomes" id="UP000623967">
    <property type="component" value="Unassembled WGS sequence"/>
</dbReference>